<dbReference type="InterPro" id="IPR005821">
    <property type="entry name" value="Ion_trans_dom"/>
</dbReference>
<proteinExistence type="predicted"/>
<keyword evidence="10" id="KW-0407">Ion channel</keyword>
<dbReference type="Pfam" id="PF00520">
    <property type="entry name" value="Ion_trans"/>
    <property type="match status" value="1"/>
</dbReference>
<evidence type="ECO:0000259" key="13">
    <source>
        <dbReference type="Pfam" id="PF00520"/>
    </source>
</evidence>
<feature type="domain" description="Ion transport" evidence="13">
    <location>
        <begin position="12"/>
        <end position="141"/>
    </location>
</feature>
<organism evidence="15 16">
    <name type="scientific">Elaeophora elaphi</name>
    <dbReference type="NCBI Taxonomy" id="1147741"/>
    <lineage>
        <taxon>Eukaryota</taxon>
        <taxon>Metazoa</taxon>
        <taxon>Ecdysozoa</taxon>
        <taxon>Nematoda</taxon>
        <taxon>Chromadorea</taxon>
        <taxon>Rhabditida</taxon>
        <taxon>Spirurina</taxon>
        <taxon>Spiruromorpha</taxon>
        <taxon>Filarioidea</taxon>
        <taxon>Onchocercidae</taxon>
        <taxon>Elaeophora</taxon>
    </lineage>
</organism>
<dbReference type="InterPro" id="IPR024587">
    <property type="entry name" value="K_chnl_volt-dep_Kv4_C"/>
</dbReference>
<dbReference type="PRINTS" id="PR01491">
    <property type="entry name" value="KVCHANNEL"/>
</dbReference>
<feature type="transmembrane region" description="Helical" evidence="12">
    <location>
        <begin position="82"/>
        <end position="98"/>
    </location>
</feature>
<dbReference type="GO" id="GO:0005250">
    <property type="term" value="F:A-type (transient outward) potassium channel activity"/>
    <property type="evidence" value="ECO:0007669"/>
    <property type="project" value="TreeGrafter"/>
</dbReference>
<evidence type="ECO:0000256" key="9">
    <source>
        <dbReference type="ARBA" id="ARBA00023136"/>
    </source>
</evidence>
<sequence>MHLTFFFFTLTYCKVFFLFQRVFRIFKFSRHSQGLRILGYTLKSCASELGFLVFSLAMAIIIFATIMYYAEKKVNDTRFTSIPAAFWYTIVTMTTLGYGDMVPATIMGKVVGGVCSLSGVLVIALPVPVIVSNFSRIYHQNQRADKRRAQKKARLARIRIVKNASGKALFSKKKAHEARMQAFEQGSLSFDSLKDDDIFEIQHRHLLQCLEKATERELTERDIVFSDSLRTTPPISPSTSQGLLPPDSNGYSRWFDCCNSCLRPSRDTSSINRSAVTSRKQSLFETNKSDYKWRFADGQHEQQLQQQHQMNQRKPENTPEANRRFTTSTF</sequence>
<protein>
    <submittedName>
        <fullName evidence="16">Ion_trans domain-containing protein</fullName>
    </submittedName>
</protein>
<evidence type="ECO:0000256" key="1">
    <source>
        <dbReference type="ARBA" id="ARBA00004141"/>
    </source>
</evidence>
<feature type="region of interest" description="Disordered" evidence="11">
    <location>
        <begin position="299"/>
        <end position="330"/>
    </location>
</feature>
<dbReference type="InterPro" id="IPR003968">
    <property type="entry name" value="K_chnl_volt-dep_Kv"/>
</dbReference>
<accession>A0A0R3S7D0</accession>
<reference evidence="16" key="1">
    <citation type="submission" date="2017-02" db="UniProtKB">
        <authorList>
            <consortium name="WormBaseParasite"/>
        </authorList>
    </citation>
    <scope>IDENTIFICATION</scope>
</reference>
<evidence type="ECO:0000256" key="11">
    <source>
        <dbReference type="SAM" id="MobiDB-lite"/>
    </source>
</evidence>
<dbReference type="PANTHER" id="PTHR11537:SF105">
    <property type="entry name" value="POTASSIUM VOLTAGE-GATED CHANNEL PROTEIN SHAL"/>
    <property type="match status" value="1"/>
</dbReference>
<dbReference type="Gene3D" id="1.10.287.930">
    <property type="entry name" value="Mammalian shaker kv1.2 potassium channel- beta subunit complex"/>
    <property type="match status" value="1"/>
</dbReference>
<feature type="domain" description="Potassium channel voltage dependent Kv4 C-terminal" evidence="14">
    <location>
        <begin position="197"/>
        <end position="263"/>
    </location>
</feature>
<dbReference type="InterPro" id="IPR028325">
    <property type="entry name" value="VG_K_chnl"/>
</dbReference>
<dbReference type="GO" id="GO:0001508">
    <property type="term" value="P:action potential"/>
    <property type="evidence" value="ECO:0007669"/>
    <property type="project" value="TreeGrafter"/>
</dbReference>
<evidence type="ECO:0000256" key="10">
    <source>
        <dbReference type="ARBA" id="ARBA00023303"/>
    </source>
</evidence>
<keyword evidence="8" id="KW-0406">Ion transport</keyword>
<keyword evidence="6" id="KW-0630">Potassium</keyword>
<evidence type="ECO:0000256" key="12">
    <source>
        <dbReference type="SAM" id="Phobius"/>
    </source>
</evidence>
<dbReference type="STRING" id="1147741.A0A0R3S7D0"/>
<feature type="transmembrane region" description="Helical" evidence="12">
    <location>
        <begin position="6"/>
        <end position="28"/>
    </location>
</feature>
<evidence type="ECO:0000256" key="4">
    <source>
        <dbReference type="ARBA" id="ARBA00022692"/>
    </source>
</evidence>
<evidence type="ECO:0000256" key="6">
    <source>
        <dbReference type="ARBA" id="ARBA00022958"/>
    </source>
</evidence>
<keyword evidence="3" id="KW-0633">Potassium transport</keyword>
<feature type="transmembrane region" description="Helical" evidence="12">
    <location>
        <begin position="49"/>
        <end position="70"/>
    </location>
</feature>
<dbReference type="Proteomes" id="UP000050640">
    <property type="component" value="Unplaced"/>
</dbReference>
<evidence type="ECO:0000256" key="8">
    <source>
        <dbReference type="ARBA" id="ARBA00023065"/>
    </source>
</evidence>
<keyword evidence="4 12" id="KW-0812">Transmembrane</keyword>
<dbReference type="WBParaSite" id="EEL_0001070201-mRNA-1">
    <property type="protein sequence ID" value="EEL_0001070201-mRNA-1"/>
    <property type="gene ID" value="EEL_0001070201"/>
</dbReference>
<evidence type="ECO:0000256" key="2">
    <source>
        <dbReference type="ARBA" id="ARBA00022448"/>
    </source>
</evidence>
<dbReference type="AlphaFoldDB" id="A0A0R3S7D0"/>
<evidence type="ECO:0000313" key="15">
    <source>
        <dbReference type="Proteomes" id="UP000050640"/>
    </source>
</evidence>
<feature type="compositionally biased region" description="Basic and acidic residues" evidence="11">
    <location>
        <begin position="313"/>
        <end position="323"/>
    </location>
</feature>
<dbReference type="GO" id="GO:0008076">
    <property type="term" value="C:voltage-gated potassium channel complex"/>
    <property type="evidence" value="ECO:0007669"/>
    <property type="project" value="InterPro"/>
</dbReference>
<dbReference type="FunFam" id="1.10.287.70:FF:000028">
    <property type="entry name" value="potassium voltage-gated channel subfamily D member 3"/>
    <property type="match status" value="1"/>
</dbReference>
<dbReference type="SUPFAM" id="SSF81324">
    <property type="entry name" value="Voltage-gated potassium channels"/>
    <property type="match status" value="1"/>
</dbReference>
<keyword evidence="15" id="KW-1185">Reference proteome</keyword>
<evidence type="ECO:0000256" key="5">
    <source>
        <dbReference type="ARBA" id="ARBA00022826"/>
    </source>
</evidence>
<name>A0A0R3S7D0_9BILA</name>
<dbReference type="Gene3D" id="1.10.287.70">
    <property type="match status" value="1"/>
</dbReference>
<evidence type="ECO:0000256" key="7">
    <source>
        <dbReference type="ARBA" id="ARBA00022989"/>
    </source>
</evidence>
<dbReference type="PRINTS" id="PR00169">
    <property type="entry name" value="KCHANNEL"/>
</dbReference>
<dbReference type="Pfam" id="PF11879">
    <property type="entry name" value="DUF3399"/>
    <property type="match status" value="1"/>
</dbReference>
<evidence type="ECO:0000256" key="3">
    <source>
        <dbReference type="ARBA" id="ARBA00022538"/>
    </source>
</evidence>
<feature type="compositionally biased region" description="Low complexity" evidence="11">
    <location>
        <begin position="301"/>
        <end position="312"/>
    </location>
</feature>
<comment type="subcellular location">
    <subcellularLocation>
        <location evidence="1">Membrane</location>
        <topology evidence="1">Multi-pass membrane protein</topology>
    </subcellularLocation>
</comment>
<evidence type="ECO:0000259" key="14">
    <source>
        <dbReference type="Pfam" id="PF11879"/>
    </source>
</evidence>
<keyword evidence="5" id="KW-0631">Potassium channel</keyword>
<keyword evidence="9 12" id="KW-0472">Membrane</keyword>
<keyword evidence="2" id="KW-0813">Transport</keyword>
<dbReference type="PANTHER" id="PTHR11537">
    <property type="entry name" value="VOLTAGE-GATED POTASSIUM CHANNEL"/>
    <property type="match status" value="1"/>
</dbReference>
<keyword evidence="7 12" id="KW-1133">Transmembrane helix</keyword>
<evidence type="ECO:0000313" key="16">
    <source>
        <dbReference type="WBParaSite" id="EEL_0001070201-mRNA-1"/>
    </source>
</evidence>
<feature type="transmembrane region" description="Helical" evidence="12">
    <location>
        <begin position="110"/>
        <end position="131"/>
    </location>
</feature>